<evidence type="ECO:0000259" key="12">
    <source>
        <dbReference type="Pfam" id="PF01494"/>
    </source>
</evidence>
<sequence length="786" mass="89570">MGAKSEFKVIIAGGSITGLTLANMLELYNIDFIVLESYPDIAPQVGASIGILPHGNRILDQLGVYQKILDLCPPLDSFHFRDQTGNIICEFRGMNHAMHERHGYPITFLDRQMVIQVLYDNVRDKSKVLTNKRVQRVSMTDDGVVVKTSDGSSYKGDILVGADGIHSTVRGEMWKIANEMSPEWIPADEQSLFRKHESYVVNGGPEGRVYWFYFFKLAQRAYGDDIPSYTKDDEKILLKQREDDNITPNLKFKTLLDNKISSVLVPLQEYVFRQWYFKRIITVGDSAHKFHPIAGHGGNAAIETAAVLVNTLRKVLAMSRGAKPTLEKIEHAFATTQQIRQARTVTLKEHSHEQQRAELLDTAFHELAAYHLLPLTDKEDVTFNFSRNMPLAEKLDNPKLSPVSRLVPYKDELLSSPVPRGLKKWYFVGFYLLVAGLVHYGMWIWSAHYGLGDHLGTIVQTGTFYSDPGFPLKRRYTGVKPIDDYLVFLAAAYMPGLNNWDQNFGMLQMYFLGMLLQPITVWSVEAYRKRNMLTPISLVTIWLSLVQWAGIGIYMPIYYAVYTFISEPETYWWPLNREVQIQHAASLIWAVIIGYTLPTILMFVPWKDPYTIQNFESLWQLSPMFVPLICSVLGYFYVRRNGVNQNPRIAKQAFPDVTHLKSLYAITGTLGLVLHVYCLAKILSSSDMSLTSVFWPDFSAQPKELGEGLRSLFMADFWGFYVATYVWLCMAVWDIKRMGRTTVEVHKTSVLIFLGSFIIGPGATMSAVWYWREVALAKTCFTKGLN</sequence>
<feature type="transmembrane region" description="Helical" evidence="11">
    <location>
        <begin position="618"/>
        <end position="638"/>
    </location>
</feature>
<organism evidence="13 14">
    <name type="scientific">Cylindrodendrum hubeiense</name>
    <dbReference type="NCBI Taxonomy" id="595255"/>
    <lineage>
        <taxon>Eukaryota</taxon>
        <taxon>Fungi</taxon>
        <taxon>Dikarya</taxon>
        <taxon>Ascomycota</taxon>
        <taxon>Pezizomycotina</taxon>
        <taxon>Sordariomycetes</taxon>
        <taxon>Hypocreomycetidae</taxon>
        <taxon>Hypocreales</taxon>
        <taxon>Nectriaceae</taxon>
        <taxon>Cylindrodendrum</taxon>
    </lineage>
</organism>
<evidence type="ECO:0000313" key="13">
    <source>
        <dbReference type="EMBL" id="KAF7549510.1"/>
    </source>
</evidence>
<keyword evidence="6" id="KW-0274">FAD</keyword>
<accession>A0A9P5HA34</accession>
<dbReference type="Proteomes" id="UP000722485">
    <property type="component" value="Unassembled WGS sequence"/>
</dbReference>
<dbReference type="PRINTS" id="PR00420">
    <property type="entry name" value="RNGMNOXGNASE"/>
</dbReference>
<feature type="transmembrane region" description="Helical" evidence="11">
    <location>
        <begin position="581"/>
        <end position="606"/>
    </location>
</feature>
<evidence type="ECO:0000256" key="2">
    <source>
        <dbReference type="ARBA" id="ARBA00004370"/>
    </source>
</evidence>
<comment type="caution">
    <text evidence="13">The sequence shown here is derived from an EMBL/GenBank/DDBJ whole genome shotgun (WGS) entry which is preliminary data.</text>
</comment>
<protein>
    <recommendedName>
        <fullName evidence="12">FAD-binding domain-containing protein</fullName>
    </recommendedName>
</protein>
<feature type="transmembrane region" description="Helical" evidence="11">
    <location>
        <begin position="425"/>
        <end position="445"/>
    </location>
</feature>
<dbReference type="SUPFAM" id="SSF51905">
    <property type="entry name" value="FAD/NAD(P)-binding domain"/>
    <property type="match status" value="1"/>
</dbReference>
<evidence type="ECO:0000313" key="14">
    <source>
        <dbReference type="Proteomes" id="UP000722485"/>
    </source>
</evidence>
<evidence type="ECO:0000256" key="5">
    <source>
        <dbReference type="ARBA" id="ARBA00022692"/>
    </source>
</evidence>
<dbReference type="InterPro" id="IPR050562">
    <property type="entry name" value="FAD_mOase_fung"/>
</dbReference>
<evidence type="ECO:0000256" key="8">
    <source>
        <dbReference type="ARBA" id="ARBA00023002"/>
    </source>
</evidence>
<dbReference type="AlphaFoldDB" id="A0A9P5HA34"/>
<proteinExistence type="inferred from homology"/>
<comment type="similarity">
    <text evidence="3">Belongs to the paxM FAD-dependent monooxygenase family.</text>
</comment>
<feature type="transmembrane region" description="Helical" evidence="11">
    <location>
        <begin position="504"/>
        <end position="524"/>
    </location>
</feature>
<dbReference type="GO" id="GO:0004497">
    <property type="term" value="F:monooxygenase activity"/>
    <property type="evidence" value="ECO:0007669"/>
    <property type="project" value="UniProtKB-KW"/>
</dbReference>
<feature type="transmembrane region" description="Helical" evidence="11">
    <location>
        <begin position="536"/>
        <end position="561"/>
    </location>
</feature>
<dbReference type="Gene3D" id="3.50.50.60">
    <property type="entry name" value="FAD/NAD(P)-binding domain"/>
    <property type="match status" value="1"/>
</dbReference>
<evidence type="ECO:0000256" key="9">
    <source>
        <dbReference type="ARBA" id="ARBA00023033"/>
    </source>
</evidence>
<evidence type="ECO:0000256" key="3">
    <source>
        <dbReference type="ARBA" id="ARBA00007992"/>
    </source>
</evidence>
<feature type="transmembrane region" description="Helical" evidence="11">
    <location>
        <begin position="748"/>
        <end position="771"/>
    </location>
</feature>
<evidence type="ECO:0000256" key="7">
    <source>
        <dbReference type="ARBA" id="ARBA00022989"/>
    </source>
</evidence>
<dbReference type="PANTHER" id="PTHR47356:SF2">
    <property type="entry name" value="FAD-BINDING DOMAIN-CONTAINING PROTEIN-RELATED"/>
    <property type="match status" value="1"/>
</dbReference>
<feature type="transmembrane region" description="Helical" evidence="11">
    <location>
        <begin position="662"/>
        <end position="680"/>
    </location>
</feature>
<keyword evidence="9" id="KW-0503">Monooxygenase</keyword>
<dbReference type="EMBL" id="JAANBB010000120">
    <property type="protein sequence ID" value="KAF7549510.1"/>
    <property type="molecule type" value="Genomic_DNA"/>
</dbReference>
<comment type="cofactor">
    <cofactor evidence="1">
        <name>FAD</name>
        <dbReference type="ChEBI" id="CHEBI:57692"/>
    </cofactor>
</comment>
<comment type="subcellular location">
    <subcellularLocation>
        <location evidence="2">Membrane</location>
    </subcellularLocation>
</comment>
<dbReference type="GO" id="GO:0071949">
    <property type="term" value="F:FAD binding"/>
    <property type="evidence" value="ECO:0007669"/>
    <property type="project" value="InterPro"/>
</dbReference>
<keyword evidence="10 11" id="KW-0472">Membrane</keyword>
<name>A0A9P5HA34_9HYPO</name>
<evidence type="ECO:0000256" key="4">
    <source>
        <dbReference type="ARBA" id="ARBA00022630"/>
    </source>
</evidence>
<keyword evidence="7 11" id="KW-1133">Transmembrane helix</keyword>
<evidence type="ECO:0000256" key="10">
    <source>
        <dbReference type="ARBA" id="ARBA00023136"/>
    </source>
</evidence>
<evidence type="ECO:0000256" key="11">
    <source>
        <dbReference type="SAM" id="Phobius"/>
    </source>
</evidence>
<keyword evidence="8" id="KW-0560">Oxidoreductase</keyword>
<reference evidence="13" key="1">
    <citation type="submission" date="2020-03" db="EMBL/GenBank/DDBJ databases">
        <title>Draft Genome Sequence of Cylindrodendrum hubeiense.</title>
        <authorList>
            <person name="Buettner E."/>
            <person name="Kellner H."/>
        </authorList>
    </citation>
    <scope>NUCLEOTIDE SEQUENCE</scope>
    <source>
        <strain evidence="13">IHI 201604</strain>
    </source>
</reference>
<dbReference type="PANTHER" id="PTHR47356">
    <property type="entry name" value="FAD-DEPENDENT MONOOXYGENASE ASQG-RELATED"/>
    <property type="match status" value="1"/>
</dbReference>
<evidence type="ECO:0000256" key="1">
    <source>
        <dbReference type="ARBA" id="ARBA00001974"/>
    </source>
</evidence>
<feature type="domain" description="FAD-binding" evidence="12">
    <location>
        <begin position="7"/>
        <end position="317"/>
    </location>
</feature>
<keyword evidence="14" id="KW-1185">Reference proteome</keyword>
<dbReference type="InterPro" id="IPR036188">
    <property type="entry name" value="FAD/NAD-bd_sf"/>
</dbReference>
<keyword evidence="4" id="KW-0285">Flavoprotein</keyword>
<dbReference type="GO" id="GO:0016020">
    <property type="term" value="C:membrane"/>
    <property type="evidence" value="ECO:0007669"/>
    <property type="project" value="UniProtKB-SubCell"/>
</dbReference>
<gene>
    <name evidence="13" type="ORF">G7Z17_g6330</name>
</gene>
<dbReference type="InterPro" id="IPR002938">
    <property type="entry name" value="FAD-bd"/>
</dbReference>
<dbReference type="Pfam" id="PF01494">
    <property type="entry name" value="FAD_binding_3"/>
    <property type="match status" value="1"/>
</dbReference>
<keyword evidence="5 11" id="KW-0812">Transmembrane</keyword>
<dbReference type="OrthoDB" id="10029326at2759"/>
<feature type="transmembrane region" description="Helical" evidence="11">
    <location>
        <begin position="712"/>
        <end position="733"/>
    </location>
</feature>
<evidence type="ECO:0000256" key="6">
    <source>
        <dbReference type="ARBA" id="ARBA00022827"/>
    </source>
</evidence>